<dbReference type="GO" id="GO:0005737">
    <property type="term" value="C:cytoplasm"/>
    <property type="evidence" value="ECO:0007669"/>
    <property type="project" value="TreeGrafter"/>
</dbReference>
<dbReference type="Gene3D" id="3.30.559.10">
    <property type="entry name" value="Chloramphenicol acetyltransferase-like domain"/>
    <property type="match status" value="1"/>
</dbReference>
<accession>A0A9X0BDV3</accession>
<dbReference type="AlphaFoldDB" id="A0A9X0BDV3"/>
<reference evidence="2" key="2">
    <citation type="journal article" date="2023" name="IMA Fungus">
        <title>Comparative genomic study of the Penicillium genus elucidates a diverse pangenome and 15 lateral gene transfer events.</title>
        <authorList>
            <person name="Petersen C."/>
            <person name="Sorensen T."/>
            <person name="Nielsen M.R."/>
            <person name="Sondergaard T.E."/>
            <person name="Sorensen J.L."/>
            <person name="Fitzpatrick D.A."/>
            <person name="Frisvad J.C."/>
            <person name="Nielsen K.L."/>
        </authorList>
    </citation>
    <scope>NUCLEOTIDE SEQUENCE</scope>
    <source>
        <strain evidence="2">IBT 29677</strain>
    </source>
</reference>
<reference evidence="2" key="1">
    <citation type="submission" date="2022-12" db="EMBL/GenBank/DDBJ databases">
        <authorList>
            <person name="Petersen C."/>
        </authorList>
    </citation>
    <scope>NUCLEOTIDE SEQUENCE</scope>
    <source>
        <strain evidence="2">IBT 29677</strain>
    </source>
</reference>
<dbReference type="Pfam" id="PF00668">
    <property type="entry name" value="Condensation"/>
    <property type="match status" value="1"/>
</dbReference>
<organism evidence="2 3">
    <name type="scientific">Penicillium cosmopolitanum</name>
    <dbReference type="NCBI Taxonomy" id="1131564"/>
    <lineage>
        <taxon>Eukaryota</taxon>
        <taxon>Fungi</taxon>
        <taxon>Dikarya</taxon>
        <taxon>Ascomycota</taxon>
        <taxon>Pezizomycotina</taxon>
        <taxon>Eurotiomycetes</taxon>
        <taxon>Eurotiomycetidae</taxon>
        <taxon>Eurotiales</taxon>
        <taxon>Aspergillaceae</taxon>
        <taxon>Penicillium</taxon>
    </lineage>
</organism>
<evidence type="ECO:0000259" key="1">
    <source>
        <dbReference type="Pfam" id="PF00668"/>
    </source>
</evidence>
<name>A0A9X0BDV3_9EURO</name>
<dbReference type="InterPro" id="IPR023213">
    <property type="entry name" value="CAT-like_dom_sf"/>
</dbReference>
<dbReference type="SUPFAM" id="SSF52777">
    <property type="entry name" value="CoA-dependent acyltransferases"/>
    <property type="match status" value="2"/>
</dbReference>
<dbReference type="PANTHER" id="PTHR45527">
    <property type="entry name" value="NONRIBOSOMAL PEPTIDE SYNTHETASE"/>
    <property type="match status" value="1"/>
</dbReference>
<dbReference type="EMBL" id="JAPZBU010000004">
    <property type="protein sequence ID" value="KAJ5409137.1"/>
    <property type="molecule type" value="Genomic_DNA"/>
</dbReference>
<dbReference type="PANTHER" id="PTHR45527:SF1">
    <property type="entry name" value="FATTY ACID SYNTHASE"/>
    <property type="match status" value="1"/>
</dbReference>
<evidence type="ECO:0000313" key="2">
    <source>
        <dbReference type="EMBL" id="KAJ5409137.1"/>
    </source>
</evidence>
<keyword evidence="3" id="KW-1185">Reference proteome</keyword>
<dbReference type="GO" id="GO:0044550">
    <property type="term" value="P:secondary metabolite biosynthetic process"/>
    <property type="evidence" value="ECO:0007669"/>
    <property type="project" value="TreeGrafter"/>
</dbReference>
<evidence type="ECO:0000313" key="3">
    <source>
        <dbReference type="Proteomes" id="UP001147747"/>
    </source>
</evidence>
<dbReference type="GeneID" id="81366637"/>
<dbReference type="GO" id="GO:0003824">
    <property type="term" value="F:catalytic activity"/>
    <property type="evidence" value="ECO:0007669"/>
    <property type="project" value="InterPro"/>
</dbReference>
<dbReference type="Proteomes" id="UP001147747">
    <property type="component" value="Unassembled WGS sequence"/>
</dbReference>
<protein>
    <submittedName>
        <fullName evidence="2">Non-ribosomal peptide synthetase</fullName>
    </submittedName>
</protein>
<dbReference type="GO" id="GO:0031177">
    <property type="term" value="F:phosphopantetheine binding"/>
    <property type="evidence" value="ECO:0007669"/>
    <property type="project" value="TreeGrafter"/>
</dbReference>
<dbReference type="InterPro" id="IPR001242">
    <property type="entry name" value="Condensation_dom"/>
</dbReference>
<dbReference type="RefSeq" id="XP_056493452.1">
    <property type="nucleotide sequence ID" value="XM_056627657.1"/>
</dbReference>
<gene>
    <name evidence="2" type="ORF">N7509_003020</name>
</gene>
<dbReference type="Gene3D" id="3.30.559.30">
    <property type="entry name" value="Nonribosomal peptide synthetase, condensation domain"/>
    <property type="match status" value="1"/>
</dbReference>
<sequence>MDQLEVACHTLIQHHAILRTLFIPHGDQYLQVILHDPRLSLVYIACDTDIHTFTESLCTRDSVWAQALGPPLFQLYIITQRLTHQRRLLIRLTHAQYDGTSFGHLLRDLSIAYDGNRLQSSTPSFAQYLHYKKHRQLSETRQFWKEYLQGTSMTKLEPSQSSDEEWSYADGPTISAGREIPLPPNQEGLPVAFLAQAAWAFILAQLTGDHDLVFGLVSQSRNAPFPLHARSQRPL</sequence>
<comment type="caution">
    <text evidence="2">The sequence shown here is derived from an EMBL/GenBank/DDBJ whole genome shotgun (WGS) entry which is preliminary data.</text>
</comment>
<proteinExistence type="predicted"/>
<dbReference type="GO" id="GO:0043041">
    <property type="term" value="P:amino acid activation for nonribosomal peptide biosynthetic process"/>
    <property type="evidence" value="ECO:0007669"/>
    <property type="project" value="TreeGrafter"/>
</dbReference>
<dbReference type="OrthoDB" id="416786at2759"/>
<feature type="domain" description="Condensation" evidence="1">
    <location>
        <begin position="2"/>
        <end position="224"/>
    </location>
</feature>